<sequence>MKRWLTDYAVAPGLSNQDVWACIKKEHRLELPHMLPFAEAMFCVSVETTCVERGFSEHRLIKHRFTNRLRVVTVDSLMCVSILAGSVESFDYAAAKEFHSRPVGELLGDAEMVGVQRKELDFLAKEAEKPVEQLSNVSQLLRNLHAK</sequence>
<proteinExistence type="predicted"/>
<accession>A0ABP0X643</accession>
<gene>
    <name evidence="1" type="ORF">CSSPJE1EN1_LOCUS20057</name>
</gene>
<dbReference type="Proteomes" id="UP001497444">
    <property type="component" value="Chromosome 6"/>
</dbReference>
<dbReference type="EMBL" id="OZ020101">
    <property type="protein sequence ID" value="CAK9274579.1"/>
    <property type="molecule type" value="Genomic_DNA"/>
</dbReference>
<evidence type="ECO:0000313" key="2">
    <source>
        <dbReference type="Proteomes" id="UP001497444"/>
    </source>
</evidence>
<name>A0ABP0X643_9BRYO</name>
<evidence type="ECO:0000313" key="1">
    <source>
        <dbReference type="EMBL" id="CAK9274579.1"/>
    </source>
</evidence>
<protein>
    <recommendedName>
        <fullName evidence="3">HAT C-terminal dimerisation domain-containing protein</fullName>
    </recommendedName>
</protein>
<evidence type="ECO:0008006" key="3">
    <source>
        <dbReference type="Google" id="ProtNLM"/>
    </source>
</evidence>
<reference evidence="1" key="1">
    <citation type="submission" date="2024-02" db="EMBL/GenBank/DDBJ databases">
        <authorList>
            <consortium name="ELIXIR-Norway"/>
            <consortium name="Elixir Norway"/>
        </authorList>
    </citation>
    <scope>NUCLEOTIDE SEQUENCE</scope>
</reference>
<organism evidence="1 2">
    <name type="scientific">Sphagnum jensenii</name>
    <dbReference type="NCBI Taxonomy" id="128206"/>
    <lineage>
        <taxon>Eukaryota</taxon>
        <taxon>Viridiplantae</taxon>
        <taxon>Streptophyta</taxon>
        <taxon>Embryophyta</taxon>
        <taxon>Bryophyta</taxon>
        <taxon>Sphagnophytina</taxon>
        <taxon>Sphagnopsida</taxon>
        <taxon>Sphagnales</taxon>
        <taxon>Sphagnaceae</taxon>
        <taxon>Sphagnum</taxon>
    </lineage>
</organism>
<keyword evidence="2" id="KW-1185">Reference proteome</keyword>